<dbReference type="PANTHER" id="PTHR46455">
    <property type="entry name" value="SET AND MYND DOMAIN CONTAINING, ARTHROPOD-SPECIFIC, MEMBER 4, ISOFORM A"/>
    <property type="match status" value="1"/>
</dbReference>
<gene>
    <name evidence="2" type="ORF">pipiens_007820</name>
</gene>
<feature type="region of interest" description="Disordered" evidence="1">
    <location>
        <begin position="1"/>
        <end position="53"/>
    </location>
</feature>
<reference evidence="2 3" key="1">
    <citation type="submission" date="2024-05" db="EMBL/GenBank/DDBJ databases">
        <title>Culex pipiens pipiens assembly and annotation.</title>
        <authorList>
            <person name="Alout H."/>
            <person name="Durand T."/>
        </authorList>
    </citation>
    <scope>NUCLEOTIDE SEQUENCE [LARGE SCALE GENOMIC DNA]</scope>
    <source>
        <strain evidence="2">HA-2024</strain>
        <tissue evidence="2">Whole body</tissue>
    </source>
</reference>
<feature type="compositionally biased region" description="Acidic residues" evidence="1">
    <location>
        <begin position="24"/>
        <end position="33"/>
    </location>
</feature>
<name>A0ABD1DLX5_CULPP</name>
<protein>
    <submittedName>
        <fullName evidence="2">Uncharacterized protein</fullName>
    </submittedName>
</protein>
<dbReference type="Proteomes" id="UP001562425">
    <property type="component" value="Unassembled WGS sequence"/>
</dbReference>
<dbReference type="EMBL" id="JBEHCU010005400">
    <property type="protein sequence ID" value="KAL1399952.1"/>
    <property type="molecule type" value="Genomic_DNA"/>
</dbReference>
<accession>A0ABD1DLX5</accession>
<evidence type="ECO:0000313" key="2">
    <source>
        <dbReference type="EMBL" id="KAL1399952.1"/>
    </source>
</evidence>
<evidence type="ECO:0000256" key="1">
    <source>
        <dbReference type="SAM" id="MobiDB-lite"/>
    </source>
</evidence>
<feature type="compositionally biased region" description="Basic residues" evidence="1">
    <location>
        <begin position="1"/>
        <end position="17"/>
    </location>
</feature>
<organism evidence="2 3">
    <name type="scientific">Culex pipiens pipiens</name>
    <name type="common">Northern house mosquito</name>
    <dbReference type="NCBI Taxonomy" id="38569"/>
    <lineage>
        <taxon>Eukaryota</taxon>
        <taxon>Metazoa</taxon>
        <taxon>Ecdysozoa</taxon>
        <taxon>Arthropoda</taxon>
        <taxon>Hexapoda</taxon>
        <taxon>Insecta</taxon>
        <taxon>Pterygota</taxon>
        <taxon>Neoptera</taxon>
        <taxon>Endopterygota</taxon>
        <taxon>Diptera</taxon>
        <taxon>Nematocera</taxon>
        <taxon>Culicoidea</taxon>
        <taxon>Culicidae</taxon>
        <taxon>Culicinae</taxon>
        <taxon>Culicini</taxon>
        <taxon>Culex</taxon>
        <taxon>Culex</taxon>
    </lineage>
</organism>
<evidence type="ECO:0000313" key="3">
    <source>
        <dbReference type="Proteomes" id="UP001562425"/>
    </source>
</evidence>
<dbReference type="AlphaFoldDB" id="A0ABD1DLX5"/>
<sequence>MPPNHKKKKQRKPKNQHQPHGSEEPQESVEDNDVAGQKSPPEEEEQNNNKPYVVRHSDVWGRYLIASRNLKAGEVIIQVEPLAVGPWAESDPVCLGCHKTFEVGAKTVR</sequence>
<dbReference type="InterPro" id="IPR046341">
    <property type="entry name" value="SET_dom_sf"/>
</dbReference>
<keyword evidence="3" id="KW-1185">Reference proteome</keyword>
<proteinExistence type="predicted"/>
<dbReference type="InterPro" id="IPR053010">
    <property type="entry name" value="SET_SmydA-8"/>
</dbReference>
<dbReference type="SUPFAM" id="SSF82199">
    <property type="entry name" value="SET domain"/>
    <property type="match status" value="1"/>
</dbReference>
<dbReference type="PANTHER" id="PTHR46455:SF5">
    <property type="entry name" value="SET AND MYND DOMAIN CONTAINING, ARTHROPOD-SPECIFIC, MEMBER 4, ISOFORM A"/>
    <property type="match status" value="1"/>
</dbReference>
<comment type="caution">
    <text evidence="2">The sequence shown here is derived from an EMBL/GenBank/DDBJ whole genome shotgun (WGS) entry which is preliminary data.</text>
</comment>